<organism evidence="4">
    <name type="scientific">Noctiluca scintillans</name>
    <name type="common">Sea sparkle</name>
    <name type="synonym">Red tide dinoflagellate</name>
    <dbReference type="NCBI Taxonomy" id="2966"/>
    <lineage>
        <taxon>Eukaryota</taxon>
        <taxon>Sar</taxon>
        <taxon>Alveolata</taxon>
        <taxon>Dinophyceae</taxon>
        <taxon>Noctilucales</taxon>
        <taxon>Noctilucaceae</taxon>
        <taxon>Noctiluca</taxon>
    </lineage>
</organism>
<dbReference type="SMART" id="SM00239">
    <property type="entry name" value="C2"/>
    <property type="match status" value="1"/>
</dbReference>
<feature type="transmembrane region" description="Helical" evidence="2">
    <location>
        <begin position="362"/>
        <end position="387"/>
    </location>
</feature>
<sequence>MARISVWKFASSAGLIIALGVVTRVRLREAPVALASLRSSRRELQEEPSRDEVNDPVFTRVQSVDVSSVVYYSIAGTSFLSGILVLVALNFDRTERRWRKQRAIVPEESVPCAIAEEYCLNEFLAVAKMQDWKHRDRHMNAFSHLSACLQNFPEVFARQHCLISFFIRAIPTFTRLKRALVLIVHLHGCMLTASILFNVLEHEKPRGRYEMLTCDLEGLVSSNCTATLPLSVIAACTMYPFMRMLAFRQLRRTCCISQGHPSKVHFPVHVRKFALAPRADVLESIGCMQNEHERTVNVFLGTRSWVHRLVGFLWGTIRSSRDLRFYGAFPSWLIILFWSSFVGFTLFYSLHYTAYLAEEVVYHWLAWGLVMFFVGILIIEPLSIFWWEVLWRSMVLTVAQYWNFGMHALRATTKWREMPRLVQQTLMFNARSVAALRVQRWWRAVLDLCRALEQQNQAAVRIQAIRKKMLQQKKFSVERKWCMKTEVIDCCDIEIVELTDLLSPYVRLQCDVGNPTVMQTRVIQEAHQQATFHETFFVDVKDAKALYVSVWSKGLTTEEFVGRGYITIRTLQMEKLNGSNDVKVELSDMHHGERRAGSSSRGYVNLRITFLDPLKDQCGDDHDLQSWMMPKHRMQLALSKVGGRLRVGKMLGGLPDRQPSRQVSGRSVGSSLLAGMVRGVAQTDTTVEPIVRDASGANPLSLNTTSRDHAELDTPPDVDVMVPGAVRDSPRVGPLESDSRPASGPSVELARPRSPSEVVW</sequence>
<keyword evidence="2" id="KW-0812">Transmembrane</keyword>
<feature type="transmembrane region" description="Helical" evidence="2">
    <location>
        <begin position="325"/>
        <end position="350"/>
    </location>
</feature>
<dbReference type="InterPro" id="IPR035892">
    <property type="entry name" value="C2_domain_sf"/>
</dbReference>
<dbReference type="AlphaFoldDB" id="A0A7S1F7L9"/>
<protein>
    <recommendedName>
        <fullName evidence="3">C2 domain-containing protein</fullName>
    </recommendedName>
</protein>
<dbReference type="Gene3D" id="2.60.40.150">
    <property type="entry name" value="C2 domain"/>
    <property type="match status" value="1"/>
</dbReference>
<dbReference type="CDD" id="cd00030">
    <property type="entry name" value="C2"/>
    <property type="match status" value="1"/>
</dbReference>
<proteinExistence type="predicted"/>
<evidence type="ECO:0000313" key="4">
    <source>
        <dbReference type="EMBL" id="CAD8848240.1"/>
    </source>
</evidence>
<evidence type="ECO:0000256" key="2">
    <source>
        <dbReference type="SAM" id="Phobius"/>
    </source>
</evidence>
<dbReference type="Pfam" id="PF00168">
    <property type="entry name" value="C2"/>
    <property type="match status" value="1"/>
</dbReference>
<evidence type="ECO:0000256" key="1">
    <source>
        <dbReference type="SAM" id="MobiDB-lite"/>
    </source>
</evidence>
<dbReference type="EMBL" id="HBFQ01032096">
    <property type="protein sequence ID" value="CAD8848240.1"/>
    <property type="molecule type" value="Transcribed_RNA"/>
</dbReference>
<name>A0A7S1F7L9_NOCSC</name>
<feature type="transmembrane region" description="Helical" evidence="2">
    <location>
        <begin position="69"/>
        <end position="91"/>
    </location>
</feature>
<gene>
    <name evidence="4" type="ORF">NSCI0253_LOCUS22590</name>
</gene>
<accession>A0A7S1F7L9</accession>
<feature type="region of interest" description="Disordered" evidence="1">
    <location>
        <begin position="687"/>
        <end position="760"/>
    </location>
</feature>
<keyword evidence="2" id="KW-0472">Membrane</keyword>
<evidence type="ECO:0000259" key="3">
    <source>
        <dbReference type="SMART" id="SM00239"/>
    </source>
</evidence>
<feature type="transmembrane region" description="Helical" evidence="2">
    <location>
        <begin position="179"/>
        <end position="200"/>
    </location>
</feature>
<dbReference type="SUPFAM" id="SSF49562">
    <property type="entry name" value="C2 domain (Calcium/lipid-binding domain, CaLB)"/>
    <property type="match status" value="1"/>
</dbReference>
<feature type="transmembrane region" description="Helical" evidence="2">
    <location>
        <begin position="220"/>
        <end position="242"/>
    </location>
</feature>
<keyword evidence="2" id="KW-1133">Transmembrane helix</keyword>
<dbReference type="InterPro" id="IPR000008">
    <property type="entry name" value="C2_dom"/>
</dbReference>
<reference evidence="4" key="1">
    <citation type="submission" date="2021-01" db="EMBL/GenBank/DDBJ databases">
        <authorList>
            <person name="Corre E."/>
            <person name="Pelletier E."/>
            <person name="Niang G."/>
            <person name="Scheremetjew M."/>
            <person name="Finn R."/>
            <person name="Kale V."/>
            <person name="Holt S."/>
            <person name="Cochrane G."/>
            <person name="Meng A."/>
            <person name="Brown T."/>
            <person name="Cohen L."/>
        </authorList>
    </citation>
    <scope>NUCLEOTIDE SEQUENCE</scope>
</reference>
<feature type="domain" description="C2" evidence="3">
    <location>
        <begin position="490"/>
        <end position="580"/>
    </location>
</feature>